<dbReference type="Gene3D" id="3.20.20.80">
    <property type="entry name" value="Glycosidases"/>
    <property type="match status" value="1"/>
</dbReference>
<organism evidence="7 8">
    <name type="scientific">Flavihumibacter stibioxidans</name>
    <dbReference type="NCBI Taxonomy" id="1834163"/>
    <lineage>
        <taxon>Bacteria</taxon>
        <taxon>Pseudomonadati</taxon>
        <taxon>Bacteroidota</taxon>
        <taxon>Chitinophagia</taxon>
        <taxon>Chitinophagales</taxon>
        <taxon>Chitinophagaceae</taxon>
        <taxon>Flavihumibacter</taxon>
    </lineage>
</organism>
<evidence type="ECO:0000256" key="5">
    <source>
        <dbReference type="SAM" id="SignalP"/>
    </source>
</evidence>
<evidence type="ECO:0000313" key="8">
    <source>
        <dbReference type="Proteomes" id="UP000765802"/>
    </source>
</evidence>
<dbReference type="EMBL" id="MBUA01000001">
    <property type="protein sequence ID" value="MBC6490350.1"/>
    <property type="molecule type" value="Genomic_DNA"/>
</dbReference>
<dbReference type="EC" id="3.2.1.52" evidence="3"/>
<dbReference type="InterPro" id="IPR025705">
    <property type="entry name" value="Beta_hexosaminidase_sua/sub"/>
</dbReference>
<dbReference type="SUPFAM" id="SSF51445">
    <property type="entry name" value="(Trans)glycosidases"/>
    <property type="match status" value="1"/>
</dbReference>
<protein>
    <recommendedName>
        <fullName evidence="3">beta-N-acetylhexosaminidase</fullName>
        <ecNumber evidence="3">3.2.1.52</ecNumber>
    </recommendedName>
</protein>
<gene>
    <name evidence="7" type="ORF">BC349_05205</name>
</gene>
<dbReference type="PANTHER" id="PTHR22600:SF57">
    <property type="entry name" value="BETA-N-ACETYLHEXOSAMINIDASE"/>
    <property type="match status" value="1"/>
</dbReference>
<keyword evidence="4 7" id="KW-0378">Hydrolase</keyword>
<dbReference type="Pfam" id="PF00728">
    <property type="entry name" value="Glyco_hydro_20"/>
    <property type="match status" value="1"/>
</dbReference>
<evidence type="ECO:0000259" key="6">
    <source>
        <dbReference type="Pfam" id="PF00728"/>
    </source>
</evidence>
<dbReference type="PANTHER" id="PTHR22600">
    <property type="entry name" value="BETA-HEXOSAMINIDASE"/>
    <property type="match status" value="1"/>
</dbReference>
<keyword evidence="5" id="KW-0732">Signal</keyword>
<comment type="caution">
    <text evidence="7">The sequence shown here is derived from an EMBL/GenBank/DDBJ whole genome shotgun (WGS) entry which is preliminary data.</text>
</comment>
<dbReference type="Proteomes" id="UP000765802">
    <property type="component" value="Unassembled WGS sequence"/>
</dbReference>
<feature type="domain" description="Glycoside hydrolase family 20 catalytic" evidence="6">
    <location>
        <begin position="76"/>
        <end position="292"/>
    </location>
</feature>
<dbReference type="InterPro" id="IPR017853">
    <property type="entry name" value="GH"/>
</dbReference>
<dbReference type="RefSeq" id="WP_187255659.1">
    <property type="nucleotide sequence ID" value="NZ_JBHULF010000006.1"/>
</dbReference>
<evidence type="ECO:0000313" key="7">
    <source>
        <dbReference type="EMBL" id="MBC6490350.1"/>
    </source>
</evidence>
<evidence type="ECO:0000256" key="1">
    <source>
        <dbReference type="ARBA" id="ARBA00001231"/>
    </source>
</evidence>
<evidence type="ECO:0000256" key="3">
    <source>
        <dbReference type="ARBA" id="ARBA00012663"/>
    </source>
</evidence>
<proteinExistence type="inferred from homology"/>
<feature type="signal peptide" evidence="5">
    <location>
        <begin position="1"/>
        <end position="22"/>
    </location>
</feature>
<accession>A0ABR7M5Q5</accession>
<comment type="catalytic activity">
    <reaction evidence="1">
        <text>Hydrolysis of terminal non-reducing N-acetyl-D-hexosamine residues in N-acetyl-beta-D-hexosaminides.</text>
        <dbReference type="EC" id="3.2.1.52"/>
    </reaction>
</comment>
<dbReference type="GO" id="GO:0016787">
    <property type="term" value="F:hydrolase activity"/>
    <property type="evidence" value="ECO:0007669"/>
    <property type="project" value="UniProtKB-KW"/>
</dbReference>
<comment type="similarity">
    <text evidence="2">Belongs to the glycosyl hydrolase 20 family.</text>
</comment>
<evidence type="ECO:0000256" key="2">
    <source>
        <dbReference type="ARBA" id="ARBA00006285"/>
    </source>
</evidence>
<sequence length="366" mass="41379">MNKNIVSLVIVLAGFLLSPATAQERLTDSFPVRAFSIAAPTARNLDSFIVFIQQELAPRKINTLILRVDYSYQYSSHPELADTAFLTRQQAKQLVAAAHGAGISIIPQINLLGHQSWASRTGKLLSVYPQFDETPWVEMPEKYAWPNKDGLYCKSYCPLHPDVHKIVFELVDEICDVFESTAFHAGMDEVFYIGEAKCPRCGGLDKAELFAGELTKIRNHLALKGRKLWIWGDRLIDGKTTGIGMWEGSFNNTYRAIDMIPKDVVICDWHYERADKTAVYFAMKGFPVITCSWNKPGVAKTQVQDMYQFRLTATPVLKERYLGVMETIWSPVSSFFNGFYGKAPIQSGKAPETNTPWHTFRAIFEK</sequence>
<dbReference type="InterPro" id="IPR015883">
    <property type="entry name" value="Glyco_hydro_20_cat"/>
</dbReference>
<name>A0ABR7M5Q5_9BACT</name>
<keyword evidence="8" id="KW-1185">Reference proteome</keyword>
<reference evidence="7 8" key="1">
    <citation type="submission" date="2016-07" db="EMBL/GenBank/DDBJ databases">
        <title>Genome analysis of Flavihumibacter stibioxidans YS-17.</title>
        <authorList>
            <person name="Shi K."/>
            <person name="Han Y."/>
            <person name="Wang G."/>
        </authorList>
    </citation>
    <scope>NUCLEOTIDE SEQUENCE [LARGE SCALE GENOMIC DNA]</scope>
    <source>
        <strain evidence="7 8">YS-17</strain>
    </source>
</reference>
<evidence type="ECO:0000256" key="4">
    <source>
        <dbReference type="ARBA" id="ARBA00022801"/>
    </source>
</evidence>
<feature type="chain" id="PRO_5045675862" description="beta-N-acetylhexosaminidase" evidence="5">
    <location>
        <begin position="23"/>
        <end position="366"/>
    </location>
</feature>